<dbReference type="PANTHER" id="PTHR42928:SF5">
    <property type="entry name" value="BLR1237 PROTEIN"/>
    <property type="match status" value="1"/>
</dbReference>
<organism evidence="3 4">
    <name type="scientific">Pigmentiphaga humi</name>
    <dbReference type="NCBI Taxonomy" id="2478468"/>
    <lineage>
        <taxon>Bacteria</taxon>
        <taxon>Pseudomonadati</taxon>
        <taxon>Pseudomonadota</taxon>
        <taxon>Betaproteobacteria</taxon>
        <taxon>Burkholderiales</taxon>
        <taxon>Alcaligenaceae</taxon>
        <taxon>Pigmentiphaga</taxon>
    </lineage>
</organism>
<evidence type="ECO:0000256" key="1">
    <source>
        <dbReference type="ARBA" id="ARBA00006987"/>
    </source>
</evidence>
<keyword evidence="4" id="KW-1185">Reference proteome</keyword>
<dbReference type="AlphaFoldDB" id="A0A3P4AWK1"/>
<keyword evidence="3" id="KW-0675">Receptor</keyword>
<dbReference type="CDD" id="cd07012">
    <property type="entry name" value="PBP2_Bug_TTT"/>
    <property type="match status" value="1"/>
</dbReference>
<dbReference type="Pfam" id="PF03401">
    <property type="entry name" value="TctC"/>
    <property type="match status" value="1"/>
</dbReference>
<evidence type="ECO:0000313" key="3">
    <source>
        <dbReference type="EMBL" id="VCU68429.1"/>
    </source>
</evidence>
<dbReference type="RefSeq" id="WP_124077639.1">
    <property type="nucleotide sequence ID" value="NZ_UWPJ01000005.1"/>
</dbReference>
<evidence type="ECO:0000313" key="4">
    <source>
        <dbReference type="Proteomes" id="UP000277294"/>
    </source>
</evidence>
<gene>
    <name evidence="3" type="ORF">PIGHUM_00480</name>
</gene>
<dbReference type="InterPro" id="IPR005064">
    <property type="entry name" value="BUG"/>
</dbReference>
<dbReference type="EMBL" id="UWPJ01000005">
    <property type="protein sequence ID" value="VCU68429.1"/>
    <property type="molecule type" value="Genomic_DNA"/>
</dbReference>
<keyword evidence="2" id="KW-0732">Signal</keyword>
<reference evidence="3 4" key="1">
    <citation type="submission" date="2018-10" db="EMBL/GenBank/DDBJ databases">
        <authorList>
            <person name="Criscuolo A."/>
        </authorList>
    </citation>
    <scope>NUCLEOTIDE SEQUENCE [LARGE SCALE GENOMIC DNA]</scope>
    <source>
        <strain evidence="3">DnA1</strain>
    </source>
</reference>
<dbReference type="Gene3D" id="3.40.190.150">
    <property type="entry name" value="Bordetella uptake gene, domain 1"/>
    <property type="match status" value="1"/>
</dbReference>
<feature type="signal peptide" evidence="2">
    <location>
        <begin position="1"/>
        <end position="25"/>
    </location>
</feature>
<dbReference type="PANTHER" id="PTHR42928">
    <property type="entry name" value="TRICARBOXYLATE-BINDING PROTEIN"/>
    <property type="match status" value="1"/>
</dbReference>
<dbReference type="OrthoDB" id="8892554at2"/>
<dbReference type="InterPro" id="IPR042100">
    <property type="entry name" value="Bug_dom1"/>
</dbReference>
<evidence type="ECO:0000256" key="2">
    <source>
        <dbReference type="SAM" id="SignalP"/>
    </source>
</evidence>
<feature type="chain" id="PRO_5018317188" evidence="2">
    <location>
        <begin position="26"/>
        <end position="325"/>
    </location>
</feature>
<protein>
    <submittedName>
        <fullName evidence="3">Tripartite tricarboxylate transporter family receptor</fullName>
    </submittedName>
</protein>
<name>A0A3P4AWK1_9BURK</name>
<sequence length="325" mass="33857">MQRRTHLLSIGLFAASCLAMPVAHAQASPLPKTVTLVVPFAPGGGADQLAREFAQVLQARSPGSTIVVENRPGANGAIATRHVARQRPDGATLLLGTSSTHALGPLLTPLDVDPVVDFSPVTVLADTANVLAVSAQSPWRSLADYLAAARAQPVNYGTFGTGSSAHLYGLILAKATGAKLEHVPYKGSGQAITELLGGHTQSVFLTTSAVEPMARSGQLRPLAVTGAARSRVFPDVPTFSEQGVKELDFNGWFGILAPKGLPAAQADHIASVAADMGRQEAFVRKMVGQGYDWVGSTPAGLQAALARSIEVYRKVVAENRASLGN</sequence>
<proteinExistence type="inferred from homology"/>
<dbReference type="SUPFAM" id="SSF53850">
    <property type="entry name" value="Periplasmic binding protein-like II"/>
    <property type="match status" value="1"/>
</dbReference>
<dbReference type="Gene3D" id="3.40.190.10">
    <property type="entry name" value="Periplasmic binding protein-like II"/>
    <property type="match status" value="1"/>
</dbReference>
<dbReference type="PIRSF" id="PIRSF017082">
    <property type="entry name" value="YflP"/>
    <property type="match status" value="1"/>
</dbReference>
<comment type="similarity">
    <text evidence="1">Belongs to the UPF0065 (bug) family.</text>
</comment>
<dbReference type="PROSITE" id="PS51257">
    <property type="entry name" value="PROKAR_LIPOPROTEIN"/>
    <property type="match status" value="1"/>
</dbReference>
<accession>A0A3P4AWK1</accession>
<dbReference type="Proteomes" id="UP000277294">
    <property type="component" value="Unassembled WGS sequence"/>
</dbReference>